<sequence length="545" mass="60608">MEGLCSLISGLNLKVITINGMFPGPLINATTNDFIHINVFNNIDEPLLFTWNGIQQRLNSWQDGVSGTNCPIKPGTNWTYVFQTKDQIGSFFYFPSINFQKAAGGFGPIRVNNRNVIAVPFPKPEDEFDLLIGDWSYDSYKANPLELEQWSRVAIQQVPTGYRVLPDTILMNGKGAYGNPMAKAYESFTVTQGKTYRFRISNVGTEFSLNFRIQNHQMVLVETEGSYPNQIVLDSLDVHVGQSYSVLVTANQNEADYYIVATPKLVDLNNTDFKGLVGVGVLHYSDSVTPVSGPLPDGPDPFDIEFSVNQAKSTRWNLTAGAARPNPQGTFNVTNVTLSQTFILQSLGAEIINGSFRHGVNNVSYYTLDTPLKLADFFLNGSGVYQLDAFPTHSVNDNASYGVSVVSGIHKGWHEIVFQSKNFAFIDSWHLDGYGFYVLGFGNGDWTPEQRNTYNLYDPVVRSTVQVYPGGWTAVYAFLDNPGMWNLRSQLLKHWFLGQELYVRVFDADPNPAKERPPPENLLLCGIFDESLTPTSSPSPPPFAG</sequence>
<dbReference type="GO" id="GO:0005886">
    <property type="term" value="C:plasma membrane"/>
    <property type="evidence" value="ECO:0007669"/>
    <property type="project" value="TreeGrafter"/>
</dbReference>
<comment type="similarity">
    <text evidence="1">Belongs to the multicopper oxidase family.</text>
</comment>
<protein>
    <recommendedName>
        <fullName evidence="8">Monocopper oxidase-like protein SKU5</fullName>
    </recommendedName>
</protein>
<dbReference type="InterPro" id="IPR045087">
    <property type="entry name" value="Cu-oxidase_fam"/>
</dbReference>
<accession>A0AA88DB96</accession>
<gene>
    <name evidence="6" type="ORF">TIFTF001_021997</name>
</gene>
<dbReference type="Pfam" id="PF07732">
    <property type="entry name" value="Cu-oxidase_3"/>
    <property type="match status" value="1"/>
</dbReference>
<feature type="domain" description="Plastocyanin-like" evidence="3">
    <location>
        <begin position="140"/>
        <end position="286"/>
    </location>
</feature>
<comment type="caution">
    <text evidence="6">The sequence shown here is derived from an EMBL/GenBank/DDBJ whole genome shotgun (WGS) entry which is preliminary data.</text>
</comment>
<dbReference type="AlphaFoldDB" id="A0AA88DB96"/>
<keyword evidence="2" id="KW-0325">Glycoprotein</keyword>
<evidence type="ECO:0000313" key="6">
    <source>
        <dbReference type="EMBL" id="GMN52853.1"/>
    </source>
</evidence>
<dbReference type="Pfam" id="PF00394">
    <property type="entry name" value="Cu-oxidase"/>
    <property type="match status" value="1"/>
</dbReference>
<keyword evidence="7" id="KW-1185">Reference proteome</keyword>
<evidence type="ECO:0000313" key="7">
    <source>
        <dbReference type="Proteomes" id="UP001187192"/>
    </source>
</evidence>
<evidence type="ECO:0000256" key="2">
    <source>
        <dbReference type="ARBA" id="ARBA00023180"/>
    </source>
</evidence>
<dbReference type="InterPro" id="IPR011706">
    <property type="entry name" value="Cu-oxidase_C"/>
</dbReference>
<feature type="domain" description="Plastocyanin-like" evidence="4">
    <location>
        <begin position="391"/>
        <end position="507"/>
    </location>
</feature>
<name>A0AA88DB96_FICCA</name>
<dbReference type="EMBL" id="BTGU01000043">
    <property type="protein sequence ID" value="GMN52853.1"/>
    <property type="molecule type" value="Genomic_DNA"/>
</dbReference>
<evidence type="ECO:0000259" key="5">
    <source>
        <dbReference type="Pfam" id="PF07732"/>
    </source>
</evidence>
<dbReference type="GO" id="GO:0016491">
    <property type="term" value="F:oxidoreductase activity"/>
    <property type="evidence" value="ECO:0007669"/>
    <property type="project" value="InterPro"/>
</dbReference>
<dbReference type="PANTHER" id="PTHR11709:SF311">
    <property type="entry name" value="MONOCOPPER OXIDASE-LIKE PROTEIN SKU5"/>
    <property type="match status" value="1"/>
</dbReference>
<feature type="domain" description="Plastocyanin-like" evidence="5">
    <location>
        <begin position="11"/>
        <end position="115"/>
    </location>
</feature>
<evidence type="ECO:0000259" key="4">
    <source>
        <dbReference type="Pfam" id="PF07731"/>
    </source>
</evidence>
<dbReference type="SUPFAM" id="SSF49503">
    <property type="entry name" value="Cupredoxins"/>
    <property type="match status" value="3"/>
</dbReference>
<dbReference type="Pfam" id="PF07731">
    <property type="entry name" value="Cu-oxidase_2"/>
    <property type="match status" value="1"/>
</dbReference>
<reference evidence="6" key="1">
    <citation type="submission" date="2023-07" db="EMBL/GenBank/DDBJ databases">
        <title>draft genome sequence of fig (Ficus carica).</title>
        <authorList>
            <person name="Takahashi T."/>
            <person name="Nishimura K."/>
        </authorList>
    </citation>
    <scope>NUCLEOTIDE SEQUENCE</scope>
</reference>
<dbReference type="InterPro" id="IPR011707">
    <property type="entry name" value="Cu-oxidase-like_N"/>
</dbReference>
<dbReference type="InterPro" id="IPR008972">
    <property type="entry name" value="Cupredoxin"/>
</dbReference>
<evidence type="ECO:0000259" key="3">
    <source>
        <dbReference type="Pfam" id="PF00394"/>
    </source>
</evidence>
<evidence type="ECO:0000256" key="1">
    <source>
        <dbReference type="ARBA" id="ARBA00010609"/>
    </source>
</evidence>
<dbReference type="Proteomes" id="UP001187192">
    <property type="component" value="Unassembled WGS sequence"/>
</dbReference>
<dbReference type="PANTHER" id="PTHR11709">
    <property type="entry name" value="MULTI-COPPER OXIDASE"/>
    <property type="match status" value="1"/>
</dbReference>
<evidence type="ECO:0008006" key="8">
    <source>
        <dbReference type="Google" id="ProtNLM"/>
    </source>
</evidence>
<organism evidence="6 7">
    <name type="scientific">Ficus carica</name>
    <name type="common">Common fig</name>
    <dbReference type="NCBI Taxonomy" id="3494"/>
    <lineage>
        <taxon>Eukaryota</taxon>
        <taxon>Viridiplantae</taxon>
        <taxon>Streptophyta</taxon>
        <taxon>Embryophyta</taxon>
        <taxon>Tracheophyta</taxon>
        <taxon>Spermatophyta</taxon>
        <taxon>Magnoliopsida</taxon>
        <taxon>eudicotyledons</taxon>
        <taxon>Gunneridae</taxon>
        <taxon>Pentapetalae</taxon>
        <taxon>rosids</taxon>
        <taxon>fabids</taxon>
        <taxon>Rosales</taxon>
        <taxon>Moraceae</taxon>
        <taxon>Ficeae</taxon>
        <taxon>Ficus</taxon>
    </lineage>
</organism>
<dbReference type="Gene3D" id="2.60.40.420">
    <property type="entry name" value="Cupredoxins - blue copper proteins"/>
    <property type="match status" value="3"/>
</dbReference>
<proteinExistence type="inferred from homology"/>
<dbReference type="GO" id="GO:0005507">
    <property type="term" value="F:copper ion binding"/>
    <property type="evidence" value="ECO:0007669"/>
    <property type="project" value="InterPro"/>
</dbReference>
<dbReference type="InterPro" id="IPR001117">
    <property type="entry name" value="Cu-oxidase_2nd"/>
</dbReference>